<dbReference type="AlphaFoldDB" id="Q6ZL53"/>
<proteinExistence type="predicted"/>
<dbReference type="Proteomes" id="UP000000763">
    <property type="component" value="Chromosome 7"/>
</dbReference>
<evidence type="ECO:0000256" key="1">
    <source>
        <dbReference type="SAM" id="MobiDB-lite"/>
    </source>
</evidence>
<name>Q6ZL53_ORYSJ</name>
<reference evidence="3" key="1">
    <citation type="journal article" date="2005" name="Nature">
        <title>The map-based sequence of the rice genome.</title>
        <authorList>
            <consortium name="International rice genome sequencing project (IRGSP)"/>
            <person name="Matsumoto T."/>
            <person name="Wu J."/>
            <person name="Kanamori H."/>
            <person name="Katayose Y."/>
            <person name="Fujisawa M."/>
            <person name="Namiki N."/>
            <person name="Mizuno H."/>
            <person name="Yamamoto K."/>
            <person name="Antonio B.A."/>
            <person name="Baba T."/>
            <person name="Sakata K."/>
            <person name="Nagamura Y."/>
            <person name="Aoki H."/>
            <person name="Arikawa K."/>
            <person name="Arita K."/>
            <person name="Bito T."/>
            <person name="Chiden Y."/>
            <person name="Fujitsuka N."/>
            <person name="Fukunaka R."/>
            <person name="Hamada M."/>
            <person name="Harada C."/>
            <person name="Hayashi A."/>
            <person name="Hijishita S."/>
            <person name="Honda M."/>
            <person name="Hosokawa S."/>
            <person name="Ichikawa Y."/>
            <person name="Idonuma A."/>
            <person name="Iijima M."/>
            <person name="Ikeda M."/>
            <person name="Ikeno M."/>
            <person name="Ito K."/>
            <person name="Ito S."/>
            <person name="Ito T."/>
            <person name="Ito Y."/>
            <person name="Ito Y."/>
            <person name="Iwabuchi A."/>
            <person name="Kamiya K."/>
            <person name="Karasawa W."/>
            <person name="Kurita K."/>
            <person name="Katagiri S."/>
            <person name="Kikuta A."/>
            <person name="Kobayashi H."/>
            <person name="Kobayashi N."/>
            <person name="Machita K."/>
            <person name="Maehara T."/>
            <person name="Masukawa M."/>
            <person name="Mizubayashi T."/>
            <person name="Mukai Y."/>
            <person name="Nagasaki H."/>
            <person name="Nagata Y."/>
            <person name="Naito S."/>
            <person name="Nakashima M."/>
            <person name="Nakama Y."/>
            <person name="Nakamichi Y."/>
            <person name="Nakamura M."/>
            <person name="Meguro A."/>
            <person name="Negishi M."/>
            <person name="Ohta I."/>
            <person name="Ohta T."/>
            <person name="Okamoto M."/>
            <person name="Ono N."/>
            <person name="Saji S."/>
            <person name="Sakaguchi M."/>
            <person name="Sakai K."/>
            <person name="Shibata M."/>
            <person name="Shimokawa T."/>
            <person name="Song J."/>
            <person name="Takazaki Y."/>
            <person name="Terasawa K."/>
            <person name="Tsugane M."/>
            <person name="Tsuji K."/>
            <person name="Ueda S."/>
            <person name="Waki K."/>
            <person name="Yamagata H."/>
            <person name="Yamamoto M."/>
            <person name="Yamamoto S."/>
            <person name="Yamane H."/>
            <person name="Yoshiki S."/>
            <person name="Yoshihara R."/>
            <person name="Yukawa K."/>
            <person name="Zhong H."/>
            <person name="Yano M."/>
            <person name="Yuan Q."/>
            <person name="Ouyang S."/>
            <person name="Liu J."/>
            <person name="Jones K.M."/>
            <person name="Gansberger K."/>
            <person name="Moffat K."/>
            <person name="Hill J."/>
            <person name="Bera J."/>
            <person name="Fadrosh D."/>
            <person name="Jin S."/>
            <person name="Johri S."/>
            <person name="Kim M."/>
            <person name="Overton L."/>
            <person name="Reardon M."/>
            <person name="Tsitrin T."/>
            <person name="Vuong H."/>
            <person name="Weaver B."/>
            <person name="Ciecko A."/>
            <person name="Tallon L."/>
            <person name="Jackson J."/>
            <person name="Pai G."/>
            <person name="Aken S.V."/>
            <person name="Utterback T."/>
            <person name="Reidmuller S."/>
            <person name="Feldblyum T."/>
            <person name="Hsiao J."/>
            <person name="Zismann V."/>
            <person name="Iobst S."/>
            <person name="de Vazeille A.R."/>
            <person name="Buell C.R."/>
            <person name="Ying K."/>
            <person name="Li Y."/>
            <person name="Lu T."/>
            <person name="Huang Y."/>
            <person name="Zhao Q."/>
            <person name="Feng Q."/>
            <person name="Zhang L."/>
            <person name="Zhu J."/>
            <person name="Weng Q."/>
            <person name="Mu J."/>
            <person name="Lu Y."/>
            <person name="Fan D."/>
            <person name="Liu Y."/>
            <person name="Guan J."/>
            <person name="Zhang Y."/>
            <person name="Yu S."/>
            <person name="Liu X."/>
            <person name="Zhang Y."/>
            <person name="Hong G."/>
            <person name="Han B."/>
            <person name="Choisne N."/>
            <person name="Demange N."/>
            <person name="Orjeda G."/>
            <person name="Samain S."/>
            <person name="Cattolico L."/>
            <person name="Pelletier E."/>
            <person name="Couloux A."/>
            <person name="Segurens B."/>
            <person name="Wincker P."/>
            <person name="D'Hont A."/>
            <person name="Scarpelli C."/>
            <person name="Weissenbach J."/>
            <person name="Salanoubat M."/>
            <person name="Quetier F."/>
            <person name="Yu Y."/>
            <person name="Kim H.R."/>
            <person name="Rambo T."/>
            <person name="Currie J."/>
            <person name="Collura K."/>
            <person name="Luo M."/>
            <person name="Yang T."/>
            <person name="Ammiraju J.S.S."/>
            <person name="Engler F."/>
            <person name="Soderlund C."/>
            <person name="Wing R.A."/>
            <person name="Palmer L.E."/>
            <person name="de la Bastide M."/>
            <person name="Spiegel L."/>
            <person name="Nascimento L."/>
            <person name="Zutavern T."/>
            <person name="O'Shaughnessy A."/>
            <person name="Dike S."/>
            <person name="Dedhia N."/>
            <person name="Preston R."/>
            <person name="Balija V."/>
            <person name="McCombie W.R."/>
            <person name="Chow T."/>
            <person name="Chen H."/>
            <person name="Chung M."/>
            <person name="Chen C."/>
            <person name="Shaw J."/>
            <person name="Wu H."/>
            <person name="Hsiao K."/>
            <person name="Chao Y."/>
            <person name="Chu M."/>
            <person name="Cheng C."/>
            <person name="Hour A."/>
            <person name="Lee P."/>
            <person name="Lin S."/>
            <person name="Lin Y."/>
            <person name="Liou J."/>
            <person name="Liu S."/>
            <person name="Hsing Y."/>
            <person name="Raghuvanshi S."/>
            <person name="Mohanty A."/>
            <person name="Bharti A.K."/>
            <person name="Gaur A."/>
            <person name="Gupta V."/>
            <person name="Kumar D."/>
            <person name="Ravi V."/>
            <person name="Vij S."/>
            <person name="Kapur A."/>
            <person name="Khurana P."/>
            <person name="Khurana P."/>
            <person name="Khurana J.P."/>
            <person name="Tyagi A.K."/>
            <person name="Gaikwad K."/>
            <person name="Singh A."/>
            <person name="Dalal V."/>
            <person name="Srivastava S."/>
            <person name="Dixit A."/>
            <person name="Pal A.K."/>
            <person name="Ghazi I.A."/>
            <person name="Yadav M."/>
            <person name="Pandit A."/>
            <person name="Bhargava A."/>
            <person name="Sureshbabu K."/>
            <person name="Batra K."/>
            <person name="Sharma T.R."/>
            <person name="Mohapatra T."/>
            <person name="Singh N.K."/>
            <person name="Messing J."/>
            <person name="Nelson A.B."/>
            <person name="Fuks G."/>
            <person name="Kavchok S."/>
            <person name="Keizer G."/>
            <person name="Linton E."/>
            <person name="Llaca V."/>
            <person name="Song R."/>
            <person name="Tanyolac B."/>
            <person name="Young S."/>
            <person name="Ho-Il K."/>
            <person name="Hahn J.H."/>
            <person name="Sangsakoo G."/>
            <person name="Vanavichit A."/>
            <person name="de Mattos Luiz.A.T."/>
            <person name="Zimmer P.D."/>
            <person name="Malone G."/>
            <person name="Dellagostin O."/>
            <person name="de Oliveira A.C."/>
            <person name="Bevan M."/>
            <person name="Bancroft I."/>
            <person name="Minx P."/>
            <person name="Cordum H."/>
            <person name="Wilson R."/>
            <person name="Cheng Z."/>
            <person name="Jin W."/>
            <person name="Jiang J."/>
            <person name="Leong S.A."/>
            <person name="Iwama H."/>
            <person name="Gojobori T."/>
            <person name="Itoh T."/>
            <person name="Niimura Y."/>
            <person name="Fujii Y."/>
            <person name="Habara T."/>
            <person name="Sakai H."/>
            <person name="Sato Y."/>
            <person name="Wilson G."/>
            <person name="Kumar K."/>
            <person name="McCouch S."/>
            <person name="Juretic N."/>
            <person name="Hoen D."/>
            <person name="Wright S."/>
            <person name="Bruskiewich R."/>
            <person name="Bureau T."/>
            <person name="Miyao A."/>
            <person name="Hirochika H."/>
            <person name="Nishikawa T."/>
            <person name="Kadowaki K."/>
            <person name="Sugiura M."/>
            <person name="Burr B."/>
            <person name="Sasaki T."/>
        </authorList>
    </citation>
    <scope>NUCLEOTIDE SEQUENCE [LARGE SCALE GENOMIC DNA]</scope>
    <source>
        <strain evidence="3">cv. Nipponbare</strain>
    </source>
</reference>
<evidence type="ECO:0000313" key="2">
    <source>
        <dbReference type="EMBL" id="BAC83121.1"/>
    </source>
</evidence>
<protein>
    <submittedName>
        <fullName evidence="2">Uncharacterized protein</fullName>
    </submittedName>
</protein>
<organism evidence="2 3">
    <name type="scientific">Oryza sativa subsp. japonica</name>
    <name type="common">Rice</name>
    <dbReference type="NCBI Taxonomy" id="39947"/>
    <lineage>
        <taxon>Eukaryota</taxon>
        <taxon>Viridiplantae</taxon>
        <taxon>Streptophyta</taxon>
        <taxon>Embryophyta</taxon>
        <taxon>Tracheophyta</taxon>
        <taxon>Spermatophyta</taxon>
        <taxon>Magnoliopsida</taxon>
        <taxon>Liliopsida</taxon>
        <taxon>Poales</taxon>
        <taxon>Poaceae</taxon>
        <taxon>BOP clade</taxon>
        <taxon>Oryzoideae</taxon>
        <taxon>Oryzeae</taxon>
        <taxon>Oryzinae</taxon>
        <taxon>Oryza</taxon>
        <taxon>Oryza sativa</taxon>
    </lineage>
</organism>
<accession>Q6ZL53</accession>
<evidence type="ECO:0000313" key="3">
    <source>
        <dbReference type="Proteomes" id="UP000000763"/>
    </source>
</evidence>
<reference evidence="3" key="2">
    <citation type="journal article" date="2008" name="Nucleic Acids Res.">
        <title>The rice annotation project database (RAP-DB): 2008 update.</title>
        <authorList>
            <consortium name="The rice annotation project (RAP)"/>
        </authorList>
    </citation>
    <scope>GENOME REANNOTATION</scope>
    <source>
        <strain evidence="3">cv. Nipponbare</strain>
    </source>
</reference>
<gene>
    <name evidence="2" type="primary">OJ1506_G02.15</name>
</gene>
<dbReference type="EMBL" id="AP003835">
    <property type="protein sequence ID" value="BAC83121.1"/>
    <property type="molecule type" value="Genomic_DNA"/>
</dbReference>
<sequence length="73" mass="8549">MQVEAEGTLSRHIPSPATPSGSSRRFGMCCYYDYFVYTDKHRSGLRGFNLFFHIGHHRANHEHRANGFSRDFW</sequence>
<feature type="region of interest" description="Disordered" evidence="1">
    <location>
        <begin position="1"/>
        <end position="25"/>
    </location>
</feature>